<evidence type="ECO:0000256" key="1">
    <source>
        <dbReference type="SAM" id="MobiDB-lite"/>
    </source>
</evidence>
<feature type="transmembrane region" description="Helical" evidence="2">
    <location>
        <begin position="115"/>
        <end position="136"/>
    </location>
</feature>
<evidence type="ECO:0008006" key="5">
    <source>
        <dbReference type="Google" id="ProtNLM"/>
    </source>
</evidence>
<dbReference type="Gene3D" id="1.20.1250.20">
    <property type="entry name" value="MFS general substrate transporter like domains"/>
    <property type="match status" value="1"/>
</dbReference>
<evidence type="ECO:0000313" key="3">
    <source>
        <dbReference type="EMBL" id="CAJ1954384.1"/>
    </source>
</evidence>
<feature type="transmembrane region" description="Helical" evidence="2">
    <location>
        <begin position="389"/>
        <end position="411"/>
    </location>
</feature>
<evidence type="ECO:0000256" key="2">
    <source>
        <dbReference type="SAM" id="Phobius"/>
    </source>
</evidence>
<feature type="region of interest" description="Disordered" evidence="1">
    <location>
        <begin position="16"/>
        <end position="35"/>
    </location>
</feature>
<comment type="caution">
    <text evidence="3">The sequence shown here is derived from an EMBL/GenBank/DDBJ whole genome shotgun (WGS) entry which is preliminary data.</text>
</comment>
<dbReference type="Pfam" id="PF07690">
    <property type="entry name" value="MFS_1"/>
    <property type="match status" value="1"/>
</dbReference>
<evidence type="ECO:0000313" key="4">
    <source>
        <dbReference type="Proteomes" id="UP001295423"/>
    </source>
</evidence>
<dbReference type="EMBL" id="CAKOGP040001869">
    <property type="protein sequence ID" value="CAJ1954384.1"/>
    <property type="molecule type" value="Genomic_DNA"/>
</dbReference>
<feature type="transmembrane region" description="Helical" evidence="2">
    <location>
        <begin position="477"/>
        <end position="499"/>
    </location>
</feature>
<accession>A0AAD2FVN9</accession>
<dbReference type="GO" id="GO:0005635">
    <property type="term" value="C:nuclear envelope"/>
    <property type="evidence" value="ECO:0007669"/>
    <property type="project" value="TreeGrafter"/>
</dbReference>
<dbReference type="SUPFAM" id="SSF103473">
    <property type="entry name" value="MFS general substrate transporter"/>
    <property type="match status" value="1"/>
</dbReference>
<feature type="transmembrane region" description="Helical" evidence="2">
    <location>
        <begin position="209"/>
        <end position="228"/>
    </location>
</feature>
<sequence>MPPLPRQETELHLCPNVSLESDSDNESSESTGRWEASSADCHFSANDKFRENPHGFIQYDVNVKSTNTTEKRTHLHPTISLPILVFIDMVAVSLVVPLLFQYYQQAGIASANQRELLASVFSAAQIVGGLGLGALIDARYLTQKNLLFMSFGGSALAYSMIVYGGFGWLIASRVLVGLVKQTMTVTTSILTKHTTEDNRTKHMGRLESSVTAAWVIGPSLGAIMFKHVHPKAPALLASGLFVVNIILAAIFLKDNDYTDTDSQTVSKQCANKTRIATSNASFWSNLKSCFRSKSLGSVIASLLVFCWITRATSYSGLGTYYEDMYQVEPHVKGYIQSYQRIVGFTVQSICVGPLLHYLGRGAKSPEARAISISALILGVATLAERQQSLPLFLMVLSPLISTSMTLMHLSLRSLLTREAPKDSLFSVFAALDVLQNVAAVTVPFYRTFLFRILNQVTSDDEIAEAATMEGDPNPLSWVISSSLHWLVAWGIMSYLLLVLPQQVERKTAKNTKLE</sequence>
<feature type="transmembrane region" description="Helical" evidence="2">
    <location>
        <begin position="234"/>
        <end position="252"/>
    </location>
</feature>
<keyword evidence="2" id="KW-1133">Transmembrane helix</keyword>
<name>A0AAD2FVN9_9STRA</name>
<feature type="transmembrane region" description="Helical" evidence="2">
    <location>
        <begin position="79"/>
        <end position="103"/>
    </location>
</feature>
<dbReference type="AlphaFoldDB" id="A0AAD2FVN9"/>
<reference evidence="3" key="1">
    <citation type="submission" date="2023-08" db="EMBL/GenBank/DDBJ databases">
        <authorList>
            <person name="Audoor S."/>
            <person name="Bilcke G."/>
        </authorList>
    </citation>
    <scope>NUCLEOTIDE SEQUENCE</scope>
</reference>
<gene>
    <name evidence="3" type="ORF">CYCCA115_LOCUS14976</name>
</gene>
<dbReference type="InterPro" id="IPR011701">
    <property type="entry name" value="MFS"/>
</dbReference>
<organism evidence="3 4">
    <name type="scientific">Cylindrotheca closterium</name>
    <dbReference type="NCBI Taxonomy" id="2856"/>
    <lineage>
        <taxon>Eukaryota</taxon>
        <taxon>Sar</taxon>
        <taxon>Stramenopiles</taxon>
        <taxon>Ochrophyta</taxon>
        <taxon>Bacillariophyta</taxon>
        <taxon>Bacillariophyceae</taxon>
        <taxon>Bacillariophycidae</taxon>
        <taxon>Bacillariales</taxon>
        <taxon>Bacillariaceae</taxon>
        <taxon>Cylindrotheca</taxon>
    </lineage>
</organism>
<keyword evidence="4" id="KW-1185">Reference proteome</keyword>
<feature type="transmembrane region" description="Helical" evidence="2">
    <location>
        <begin position="423"/>
        <end position="445"/>
    </location>
</feature>
<feature type="transmembrane region" description="Helical" evidence="2">
    <location>
        <begin position="295"/>
        <end position="317"/>
    </location>
</feature>
<keyword evidence="2" id="KW-0812">Transmembrane</keyword>
<protein>
    <recommendedName>
        <fullName evidence="5">Major facilitator superfamily (MFS) profile domain-containing protein</fullName>
    </recommendedName>
</protein>
<keyword evidence="2" id="KW-0472">Membrane</keyword>
<dbReference type="PANTHER" id="PTHR24002:SF3">
    <property type="entry name" value="SOLUTE CARRIER FAMILY 22 MEMBER 18"/>
    <property type="match status" value="1"/>
</dbReference>
<dbReference type="Proteomes" id="UP001295423">
    <property type="component" value="Unassembled WGS sequence"/>
</dbReference>
<proteinExistence type="predicted"/>
<dbReference type="GO" id="GO:0022857">
    <property type="term" value="F:transmembrane transporter activity"/>
    <property type="evidence" value="ECO:0007669"/>
    <property type="project" value="InterPro"/>
</dbReference>
<dbReference type="PANTHER" id="PTHR24002">
    <property type="entry name" value="SOLUTE CARRIER FAMILY 22 MEMBER 18"/>
    <property type="match status" value="1"/>
</dbReference>
<feature type="transmembrane region" description="Helical" evidence="2">
    <location>
        <begin position="156"/>
        <end position="176"/>
    </location>
</feature>
<dbReference type="InterPro" id="IPR036259">
    <property type="entry name" value="MFS_trans_sf"/>
</dbReference>